<accession>A0A1E3VYL0</accession>
<dbReference type="EMBL" id="LPWG01000014">
    <property type="protein sequence ID" value="ODR98006.1"/>
    <property type="molecule type" value="Genomic_DNA"/>
</dbReference>
<evidence type="ECO:0000313" key="3">
    <source>
        <dbReference type="Proteomes" id="UP000094501"/>
    </source>
</evidence>
<gene>
    <name evidence="2" type="ORF">AUC68_10895</name>
</gene>
<name>A0A1E3VYL0_9HYPH</name>
<evidence type="ECO:0000313" key="2">
    <source>
        <dbReference type="EMBL" id="ODR98006.1"/>
    </source>
</evidence>
<dbReference type="AlphaFoldDB" id="A0A1E3VYL0"/>
<sequence>MEDMMETVGVAHFDVVDLDGGKSYVRARVNCHACRSKDECRKWLAGNAEGEPQSFCPNANLFQVVKG</sequence>
<dbReference type="Proteomes" id="UP000094501">
    <property type="component" value="Unassembled WGS sequence"/>
</dbReference>
<comment type="caution">
    <text evidence="2">The sequence shown here is derived from an EMBL/GenBank/DDBJ whole genome shotgun (WGS) entry which is preliminary data.</text>
</comment>
<dbReference type="InterPro" id="IPR045601">
    <property type="entry name" value="DUF6455"/>
</dbReference>
<protein>
    <recommendedName>
        <fullName evidence="1">DUF6455 domain-containing protein</fullName>
    </recommendedName>
</protein>
<organism evidence="2 3">
    <name type="scientific">Methyloceanibacter methanicus</name>
    <dbReference type="NCBI Taxonomy" id="1774968"/>
    <lineage>
        <taxon>Bacteria</taxon>
        <taxon>Pseudomonadati</taxon>
        <taxon>Pseudomonadota</taxon>
        <taxon>Alphaproteobacteria</taxon>
        <taxon>Hyphomicrobiales</taxon>
        <taxon>Hyphomicrobiaceae</taxon>
        <taxon>Methyloceanibacter</taxon>
    </lineage>
</organism>
<proteinExistence type="predicted"/>
<evidence type="ECO:0000259" key="1">
    <source>
        <dbReference type="Pfam" id="PF20056"/>
    </source>
</evidence>
<feature type="domain" description="DUF6455" evidence="1">
    <location>
        <begin position="1"/>
        <end position="66"/>
    </location>
</feature>
<reference evidence="2 3" key="1">
    <citation type="journal article" date="2016" name="Environ. Microbiol.">
        <title>New Methyloceanibacter diversity from North Sea sediments includes methanotroph containing solely the soluble methane monooxygenase.</title>
        <authorList>
            <person name="Vekeman B."/>
            <person name="Kerckhof F.M."/>
            <person name="Cremers G."/>
            <person name="de Vos P."/>
            <person name="Vandamme P."/>
            <person name="Boon N."/>
            <person name="Op den Camp H.J."/>
            <person name="Heylen K."/>
        </authorList>
    </citation>
    <scope>NUCLEOTIDE SEQUENCE [LARGE SCALE GENOMIC DNA]</scope>
    <source>
        <strain evidence="2 3">R-67174</strain>
    </source>
</reference>
<dbReference type="STRING" id="1774968.AUC68_10895"/>
<keyword evidence="3" id="KW-1185">Reference proteome</keyword>
<dbReference type="Pfam" id="PF20056">
    <property type="entry name" value="DUF6455"/>
    <property type="match status" value="1"/>
</dbReference>